<keyword evidence="2" id="KW-0808">Transferase</keyword>
<evidence type="ECO:0000313" key="4">
    <source>
        <dbReference type="Proteomes" id="UP000658514"/>
    </source>
</evidence>
<dbReference type="PANTHER" id="PTHR34136:SF1">
    <property type="entry name" value="UDP-N-ACETYL-D-MANNOSAMINURONIC ACID TRANSFERASE"/>
    <property type="match status" value="1"/>
</dbReference>
<dbReference type="CDD" id="cd06533">
    <property type="entry name" value="Glyco_transf_WecG_TagA"/>
    <property type="match status" value="1"/>
</dbReference>
<dbReference type="InterPro" id="IPR004629">
    <property type="entry name" value="WecG_TagA_CpsF"/>
</dbReference>
<accession>A0ABR8A9L8</accession>
<dbReference type="RefSeq" id="WP_190540045.1">
    <property type="nucleotide sequence ID" value="NZ_CAWPNO010000052.1"/>
</dbReference>
<keyword evidence="4" id="KW-1185">Reference proteome</keyword>
<reference evidence="3 4" key="1">
    <citation type="journal article" date="2020" name="ISME J.">
        <title>Comparative genomics reveals insights into cyanobacterial evolution and habitat adaptation.</title>
        <authorList>
            <person name="Chen M.Y."/>
            <person name="Teng W.K."/>
            <person name="Zhao L."/>
            <person name="Hu C.X."/>
            <person name="Zhou Y.K."/>
            <person name="Han B.P."/>
            <person name="Song L.R."/>
            <person name="Shu W.S."/>
        </authorList>
    </citation>
    <scope>NUCLEOTIDE SEQUENCE [LARGE SCALE GENOMIC DNA]</scope>
    <source>
        <strain evidence="3 4">FACHB-288</strain>
    </source>
</reference>
<organism evidence="3 4">
    <name type="scientific">Calothrix parietina FACHB-288</name>
    <dbReference type="NCBI Taxonomy" id="2692896"/>
    <lineage>
        <taxon>Bacteria</taxon>
        <taxon>Bacillati</taxon>
        <taxon>Cyanobacteriota</taxon>
        <taxon>Cyanophyceae</taxon>
        <taxon>Nostocales</taxon>
        <taxon>Calotrichaceae</taxon>
        <taxon>Calothrix</taxon>
    </lineage>
</organism>
<evidence type="ECO:0000256" key="2">
    <source>
        <dbReference type="ARBA" id="ARBA00022679"/>
    </source>
</evidence>
<keyword evidence="1" id="KW-0328">Glycosyltransferase</keyword>
<gene>
    <name evidence="3" type="ORF">H6G24_14440</name>
</gene>
<comment type="caution">
    <text evidence="3">The sequence shown here is derived from an EMBL/GenBank/DDBJ whole genome shotgun (WGS) entry which is preliminary data.</text>
</comment>
<dbReference type="PANTHER" id="PTHR34136">
    <property type="match status" value="1"/>
</dbReference>
<dbReference type="Proteomes" id="UP000658514">
    <property type="component" value="Unassembled WGS sequence"/>
</dbReference>
<dbReference type="Pfam" id="PF03808">
    <property type="entry name" value="Glyco_tran_WecG"/>
    <property type="match status" value="1"/>
</dbReference>
<protein>
    <submittedName>
        <fullName evidence="3">WecB/TagA/CpsF family glycosyltransferase</fullName>
    </submittedName>
</protein>
<dbReference type="NCBIfam" id="TIGR00696">
    <property type="entry name" value="wecG_tagA_cpsF"/>
    <property type="match status" value="1"/>
</dbReference>
<sequence length="267" mass="30172">MTMIQENVALKQHYILGMKVNVINYKDATRQVIKFAKARKSSYVFLANVHMVMEAYDSAEFRQIVNAADIVTPDGKPLSWSLQALGATNQQQVCGRELTLQILKAAALSRISVGFYGSSKNVLSALVTKMKQNYPDINIAYAYSPPFRSLTPQEKDDVIQEIKSTGVQILFVGLGCPKQERWIAQHKNQIPAVMLGIGGAFDMLAGAKPQVPCWMQNIGLEWLFRLCLEPRRLWYRNFRHSPRFIVMFARQILKLILILALLPAPAF</sequence>
<name>A0ABR8A9L8_9CYAN</name>
<proteinExistence type="predicted"/>
<evidence type="ECO:0000313" key="3">
    <source>
        <dbReference type="EMBL" id="MBD2196685.1"/>
    </source>
</evidence>
<dbReference type="EMBL" id="JACJQH010000020">
    <property type="protein sequence ID" value="MBD2196685.1"/>
    <property type="molecule type" value="Genomic_DNA"/>
</dbReference>
<evidence type="ECO:0000256" key="1">
    <source>
        <dbReference type="ARBA" id="ARBA00022676"/>
    </source>
</evidence>